<comment type="function">
    <text evidence="10">Stabilizing subunit of the glycosylphosphatidylinositol-mannosyltransferase I complex which catalyzes the transfer of the first mannose, via an alpha-1,4 bond from a dolichol-phosphate-mannose (Dol-P-Man) to the glucosaminyl acyl phosphatidylinositol (GlcN-(acyl)PI) intermediate to generate alpha-D-Man-(1-&gt;4)-alpha-D-GlcN-(1-&gt;6)-(1-radyl,2-acyl-sn-glycero-3-phospho)-2-acyl-inositol and participates in the sixth step of the glycosylphosphatidylinositol-anchor biosynthesis. Probably acts by stabilizing the mannosyltransferase PIGM.</text>
</comment>
<feature type="transmembrane region" description="Helical" evidence="10">
    <location>
        <begin position="46"/>
        <end position="69"/>
    </location>
</feature>
<dbReference type="Ensembl" id="ENSMODT00000023420.4">
    <property type="protein sequence ID" value="ENSMODP00000023010.4"/>
    <property type="gene ID" value="ENSMODG00000018455.4"/>
</dbReference>
<dbReference type="HOGENOM" id="CLU_1133265_0_0_1"/>
<comment type="pathway">
    <text evidence="2 10">Glycolipid biosynthesis; glycosylphosphatidylinositol-anchor biosynthesis.</text>
</comment>
<evidence type="ECO:0000313" key="11">
    <source>
        <dbReference type="Ensembl" id="ENSMODP00000023010.4"/>
    </source>
</evidence>
<keyword evidence="12" id="KW-1185">Reference proteome</keyword>
<organism evidence="11 12">
    <name type="scientific">Monodelphis domestica</name>
    <name type="common">Gray short-tailed opossum</name>
    <dbReference type="NCBI Taxonomy" id="13616"/>
    <lineage>
        <taxon>Eukaryota</taxon>
        <taxon>Metazoa</taxon>
        <taxon>Chordata</taxon>
        <taxon>Craniata</taxon>
        <taxon>Vertebrata</taxon>
        <taxon>Euteleostomi</taxon>
        <taxon>Mammalia</taxon>
        <taxon>Metatheria</taxon>
        <taxon>Didelphimorphia</taxon>
        <taxon>Didelphidae</taxon>
        <taxon>Monodelphis</taxon>
    </lineage>
</organism>
<comment type="similarity">
    <text evidence="3 10">Belongs to the PIGX family.</text>
</comment>
<protein>
    <recommendedName>
        <fullName evidence="10">Phosphatidylinositol-glycan biosynthesis class X protein</fullName>
    </recommendedName>
</protein>
<dbReference type="RefSeq" id="XP_007493931.1">
    <property type="nucleotide sequence ID" value="XM_007493869.2"/>
</dbReference>
<dbReference type="KEGG" id="mdo:100022371"/>
<evidence type="ECO:0000256" key="2">
    <source>
        <dbReference type="ARBA" id="ARBA00004687"/>
    </source>
</evidence>
<dbReference type="FunCoup" id="F7CU66">
    <property type="interactions" value="389"/>
</dbReference>
<dbReference type="STRING" id="13616.ENSMODP00000023010"/>
<evidence type="ECO:0000256" key="10">
    <source>
        <dbReference type="RuleBase" id="RU366056"/>
    </source>
</evidence>
<dbReference type="GO" id="GO:0005789">
    <property type="term" value="C:endoplasmic reticulum membrane"/>
    <property type="evidence" value="ECO:0007669"/>
    <property type="project" value="UniProtKB-SubCell"/>
</dbReference>
<keyword evidence="5 10" id="KW-0812">Transmembrane</keyword>
<keyword evidence="7 10" id="KW-1133">Transmembrane helix</keyword>
<keyword evidence="9" id="KW-0325">Glycoprotein</keyword>
<sequence length="298" mass="33334">MRTRLPPAIPLALREFTKENGQGSGGGETTFGACAHPLPFFPSSGFSGFGILAPPVGAWLLLWGATVLLRCAAVNHSGRNTNCSEIILLQEIVKDGFHRDLLIKVKLGTSIENSPTCSVLIKHHLPTGLYVDPYELASLQEHNVTEAMIIQNTVDLEAPEYLSKEFDVFVYAKSDSQCSECFKTFLPVHCRYHQPEEKEQRAFVMVKNPELFVRCYNDFPSLNCWKQSDVEAPCSMKNKHLCKWSSVKYQSVNQNVILQVPVGLKVHHFLVCVVTMLVTILCSGLIFRAVLKHSHFSL</sequence>
<evidence type="ECO:0000256" key="6">
    <source>
        <dbReference type="ARBA" id="ARBA00022824"/>
    </source>
</evidence>
<reference evidence="11" key="3">
    <citation type="submission" date="2025-09" db="UniProtKB">
        <authorList>
            <consortium name="Ensembl"/>
        </authorList>
    </citation>
    <scope>IDENTIFICATION</scope>
</reference>
<keyword evidence="6 10" id="KW-0256">Endoplasmic reticulum</keyword>
<dbReference type="GeneTree" id="ENSGT00390000017679"/>
<evidence type="ECO:0000256" key="3">
    <source>
        <dbReference type="ARBA" id="ARBA00010345"/>
    </source>
</evidence>
<reference evidence="11 12" key="1">
    <citation type="journal article" date="2007" name="Nature">
        <title>Genome of the marsupial Monodelphis domestica reveals innovation in non-coding sequences.</title>
        <authorList>
            <person name="Mikkelsen T.S."/>
            <person name="Wakefield M.J."/>
            <person name="Aken B."/>
            <person name="Amemiya C.T."/>
            <person name="Chang J.L."/>
            <person name="Duke S."/>
            <person name="Garber M."/>
            <person name="Gentles A.J."/>
            <person name="Goodstadt L."/>
            <person name="Heger A."/>
            <person name="Jurka J."/>
            <person name="Kamal M."/>
            <person name="Mauceli E."/>
            <person name="Searle S.M."/>
            <person name="Sharpe T."/>
            <person name="Baker M.L."/>
            <person name="Batzer M.A."/>
            <person name="Benos P.V."/>
            <person name="Belov K."/>
            <person name="Clamp M."/>
            <person name="Cook A."/>
            <person name="Cuff J."/>
            <person name="Das R."/>
            <person name="Davidow L."/>
            <person name="Deakin J.E."/>
            <person name="Fazzari M.J."/>
            <person name="Glass J.L."/>
            <person name="Grabherr M."/>
            <person name="Greally J.M."/>
            <person name="Gu W."/>
            <person name="Hore T.A."/>
            <person name="Huttley G.A."/>
            <person name="Kleber M."/>
            <person name="Jirtle R.L."/>
            <person name="Koina E."/>
            <person name="Lee J.T."/>
            <person name="Mahony S."/>
            <person name="Marra M.A."/>
            <person name="Miller R.D."/>
            <person name="Nicholls R.D."/>
            <person name="Oda M."/>
            <person name="Papenfuss A.T."/>
            <person name="Parra Z.E."/>
            <person name="Pollock D.D."/>
            <person name="Ray D.A."/>
            <person name="Schein J.E."/>
            <person name="Speed T.P."/>
            <person name="Thompson K."/>
            <person name="VandeBerg J.L."/>
            <person name="Wade C.M."/>
            <person name="Walker J.A."/>
            <person name="Waters P.D."/>
            <person name="Webber C."/>
            <person name="Weidman J.R."/>
            <person name="Xie X."/>
            <person name="Zody M.C."/>
            <person name="Baldwin J."/>
            <person name="Abdouelleil A."/>
            <person name="Abdulkadir J."/>
            <person name="Abebe A."/>
            <person name="Abera B."/>
            <person name="Abreu J."/>
            <person name="Acer S.C."/>
            <person name="Aftuck L."/>
            <person name="Alexander A."/>
            <person name="An P."/>
            <person name="Anderson E."/>
            <person name="Anderson S."/>
            <person name="Arachi H."/>
            <person name="Azer M."/>
            <person name="Bachantsang P."/>
            <person name="Barry A."/>
            <person name="Bayul T."/>
            <person name="Berlin A."/>
            <person name="Bessette D."/>
            <person name="Bloom T."/>
            <person name="Bloom T."/>
            <person name="Boguslavskiy L."/>
            <person name="Bonnet C."/>
            <person name="Boukhgalter B."/>
            <person name="Bourzgui I."/>
            <person name="Brown A."/>
            <person name="Cahill P."/>
            <person name="Channer S."/>
            <person name="Cheshatsang Y."/>
            <person name="Chuda L."/>
            <person name="Citroen M."/>
            <person name="Collymore A."/>
            <person name="Cooke P."/>
            <person name="Costello M."/>
            <person name="D'Aco K."/>
            <person name="Daza R."/>
            <person name="De Haan G."/>
            <person name="DeGray S."/>
            <person name="DeMaso C."/>
            <person name="Dhargay N."/>
            <person name="Dooley K."/>
            <person name="Dooley E."/>
            <person name="Doricent M."/>
            <person name="Dorje P."/>
            <person name="Dorjee K."/>
            <person name="Dupes A."/>
            <person name="Elong R."/>
            <person name="Falk J."/>
            <person name="Farina A."/>
            <person name="Faro S."/>
            <person name="Ferguson D."/>
            <person name="Fisher S."/>
            <person name="Foley C.D."/>
            <person name="Franke A."/>
            <person name="Friedrich D."/>
            <person name="Gadbois L."/>
            <person name="Gearin G."/>
            <person name="Gearin C.R."/>
            <person name="Giannoukos G."/>
            <person name="Goode T."/>
            <person name="Graham J."/>
            <person name="Grandbois E."/>
            <person name="Grewal S."/>
            <person name="Gyaltsen K."/>
            <person name="Hafez N."/>
            <person name="Hagos B."/>
            <person name="Hall J."/>
            <person name="Henson C."/>
            <person name="Hollinger A."/>
            <person name="Honan T."/>
            <person name="Huard M.D."/>
            <person name="Hughes L."/>
            <person name="Hurhula B."/>
            <person name="Husby M.E."/>
            <person name="Kamat A."/>
            <person name="Kanga B."/>
            <person name="Kashin S."/>
            <person name="Khazanovich D."/>
            <person name="Kisner P."/>
            <person name="Lance K."/>
            <person name="Lara M."/>
            <person name="Lee W."/>
            <person name="Lennon N."/>
            <person name="Letendre F."/>
            <person name="LeVine R."/>
            <person name="Lipovsky A."/>
            <person name="Liu X."/>
            <person name="Liu J."/>
            <person name="Liu S."/>
            <person name="Lokyitsang T."/>
            <person name="Lokyitsang Y."/>
            <person name="Lubonja R."/>
            <person name="Lui A."/>
            <person name="MacDonald P."/>
            <person name="Magnisalis V."/>
            <person name="Maru K."/>
            <person name="Matthews C."/>
            <person name="McCusker W."/>
            <person name="McDonough S."/>
            <person name="Mehta T."/>
            <person name="Meldrim J."/>
            <person name="Meneus L."/>
            <person name="Mihai O."/>
            <person name="Mihalev A."/>
            <person name="Mihova T."/>
            <person name="Mittelman R."/>
            <person name="Mlenga V."/>
            <person name="Montmayeur A."/>
            <person name="Mulrain L."/>
            <person name="Navidi A."/>
            <person name="Naylor J."/>
            <person name="Negash T."/>
            <person name="Nguyen T."/>
            <person name="Nguyen N."/>
            <person name="Nicol R."/>
            <person name="Norbu C."/>
            <person name="Norbu N."/>
            <person name="Novod N."/>
            <person name="O'Neill B."/>
            <person name="Osman S."/>
            <person name="Markiewicz E."/>
            <person name="Oyono O.L."/>
            <person name="Patti C."/>
            <person name="Phunkhang P."/>
            <person name="Pierre F."/>
            <person name="Priest M."/>
            <person name="Raghuraman S."/>
            <person name="Rege F."/>
            <person name="Reyes R."/>
            <person name="Rise C."/>
            <person name="Rogov P."/>
            <person name="Ross K."/>
            <person name="Ryan E."/>
            <person name="Settipalli S."/>
            <person name="Shea T."/>
            <person name="Sherpa N."/>
            <person name="Shi L."/>
            <person name="Shih D."/>
            <person name="Sparrow T."/>
            <person name="Spaulding J."/>
            <person name="Stalker J."/>
            <person name="Stange-Thomann N."/>
            <person name="Stavropoulos S."/>
            <person name="Stone C."/>
            <person name="Strader C."/>
            <person name="Tesfaye S."/>
            <person name="Thomson T."/>
            <person name="Thoulutsang Y."/>
            <person name="Thoulutsang D."/>
            <person name="Topham K."/>
            <person name="Topping I."/>
            <person name="Tsamla T."/>
            <person name="Vassiliev H."/>
            <person name="Vo A."/>
            <person name="Wangchuk T."/>
            <person name="Wangdi T."/>
            <person name="Weiand M."/>
            <person name="Wilkinson J."/>
            <person name="Wilson A."/>
            <person name="Yadav S."/>
            <person name="Young G."/>
            <person name="Yu Q."/>
            <person name="Zembek L."/>
            <person name="Zhong D."/>
            <person name="Zimmer A."/>
            <person name="Zwirko Z."/>
            <person name="Jaffe D.B."/>
            <person name="Alvarez P."/>
            <person name="Brockman W."/>
            <person name="Butler J."/>
            <person name="Chin C."/>
            <person name="Gnerre S."/>
            <person name="MacCallum I."/>
            <person name="Graves J.A."/>
            <person name="Ponting C.P."/>
            <person name="Breen M."/>
            <person name="Samollow P.B."/>
            <person name="Lander E.S."/>
            <person name="Lindblad-Toh K."/>
        </authorList>
    </citation>
    <scope>NUCLEOTIDE SEQUENCE [LARGE SCALE GENOMIC DNA]</scope>
</reference>
<dbReference type="Pfam" id="PF08320">
    <property type="entry name" value="PIG-X"/>
    <property type="match status" value="1"/>
</dbReference>
<evidence type="ECO:0000256" key="1">
    <source>
        <dbReference type="ARBA" id="ARBA00004389"/>
    </source>
</evidence>
<dbReference type="InterPro" id="IPR013233">
    <property type="entry name" value="PIG-X/PBN1"/>
</dbReference>
<dbReference type="UniPathway" id="UPA00196"/>
<dbReference type="GO" id="GO:0006506">
    <property type="term" value="P:GPI anchor biosynthetic process"/>
    <property type="evidence" value="ECO:0007669"/>
    <property type="project" value="UniProtKB-UniPathway"/>
</dbReference>
<proteinExistence type="inferred from homology"/>
<evidence type="ECO:0000256" key="4">
    <source>
        <dbReference type="ARBA" id="ARBA00022502"/>
    </source>
</evidence>
<dbReference type="SMART" id="SM00780">
    <property type="entry name" value="PIG-X"/>
    <property type="match status" value="1"/>
</dbReference>
<dbReference type="PANTHER" id="PTHR28650">
    <property type="entry name" value="PHOSPHATIDYLINOSITOL-GLYCAN BIOSYNTHESIS CLASS X PROTEIN"/>
    <property type="match status" value="1"/>
</dbReference>
<keyword evidence="4 10" id="KW-0337">GPI-anchor biosynthesis</keyword>
<evidence type="ECO:0000256" key="7">
    <source>
        <dbReference type="ARBA" id="ARBA00022989"/>
    </source>
</evidence>
<dbReference type="CTD" id="54965"/>
<dbReference type="InParanoid" id="F7CU66"/>
<dbReference type="GeneID" id="100022371"/>
<evidence type="ECO:0000256" key="5">
    <source>
        <dbReference type="ARBA" id="ARBA00022692"/>
    </source>
</evidence>
<dbReference type="eggNOG" id="ENOG502S32M">
    <property type="taxonomic scope" value="Eukaryota"/>
</dbReference>
<evidence type="ECO:0000256" key="8">
    <source>
        <dbReference type="ARBA" id="ARBA00023136"/>
    </source>
</evidence>
<dbReference type="PANTHER" id="PTHR28650:SF1">
    <property type="entry name" value="PHOSPHATIDYLINOSITOL-GLYCAN BIOSYNTHESIS CLASS X PROTEIN"/>
    <property type="match status" value="1"/>
</dbReference>
<feature type="transmembrane region" description="Helical" evidence="10">
    <location>
        <begin position="269"/>
        <end position="291"/>
    </location>
</feature>
<dbReference type="AlphaFoldDB" id="F7CU66"/>
<accession>F7CU66</accession>
<dbReference type="InterPro" id="IPR040039">
    <property type="entry name" value="PIGX"/>
</dbReference>
<comment type="caution">
    <text evidence="10">Lacks conserved residue(s) required for the propagation of feature annotation.</text>
</comment>
<gene>
    <name evidence="11" type="primary">PIGX</name>
</gene>
<evidence type="ECO:0000256" key="9">
    <source>
        <dbReference type="ARBA" id="ARBA00023180"/>
    </source>
</evidence>
<keyword evidence="8 10" id="KW-0472">Membrane</keyword>
<dbReference type="Proteomes" id="UP000002280">
    <property type="component" value="Chromosome 4"/>
</dbReference>
<dbReference type="OrthoDB" id="5546453at2759"/>
<dbReference type="Bgee" id="ENSMODG00000018455">
    <property type="expression patterns" value="Expressed in spermatocyte and 21 other cell types or tissues"/>
</dbReference>
<name>F7CU66_MONDO</name>
<evidence type="ECO:0000313" key="12">
    <source>
        <dbReference type="Proteomes" id="UP000002280"/>
    </source>
</evidence>
<comment type="subcellular location">
    <subcellularLocation>
        <location evidence="1 10">Endoplasmic reticulum membrane</location>
        <topology evidence="1 10">Single-pass membrane protein</topology>
    </subcellularLocation>
</comment>
<reference evidence="11" key="2">
    <citation type="submission" date="2025-08" db="UniProtKB">
        <authorList>
            <consortium name="Ensembl"/>
        </authorList>
    </citation>
    <scope>IDENTIFICATION</scope>
</reference>
<dbReference type="OMA" id="ALSKYMW"/>